<dbReference type="Proteomes" id="UP001595715">
    <property type="component" value="Unassembled WGS sequence"/>
</dbReference>
<keyword evidence="6 7" id="KW-0472">Membrane</keyword>
<evidence type="ECO:0000313" key="10">
    <source>
        <dbReference type="EMBL" id="MFC4099155.1"/>
    </source>
</evidence>
<evidence type="ECO:0000256" key="3">
    <source>
        <dbReference type="ARBA" id="ARBA00022475"/>
    </source>
</evidence>
<evidence type="ECO:0000256" key="4">
    <source>
        <dbReference type="ARBA" id="ARBA00022692"/>
    </source>
</evidence>
<dbReference type="Pfam" id="PF04239">
    <property type="entry name" value="DUF421"/>
    <property type="match status" value="1"/>
</dbReference>
<evidence type="ECO:0000259" key="9">
    <source>
        <dbReference type="Pfam" id="PF20730"/>
    </source>
</evidence>
<comment type="similarity">
    <text evidence="2">Belongs to the UPF0702 family.</text>
</comment>
<keyword evidence="5 7" id="KW-1133">Transmembrane helix</keyword>
<evidence type="ECO:0000259" key="8">
    <source>
        <dbReference type="Pfam" id="PF04239"/>
    </source>
</evidence>
<sequence>MYLQLSVKLITGFVVLFVMTKFIGGRELRQLNVFDFISAIVLSELVGNVLYQRDVTALHMSYALLLWTAMIYLIDKITLKFDATRKLLDGESELVIEEGIIDRNMLRKHRMELKELMGLLREKDVFSLREVRFAFLEPDGNVSIVKGEALRYGEGGVASLPTPLVMDGVLVKKSLKQVDKSEEWLREELRLRSVTEIQQVFYAEYLQGHELLVQLKP</sequence>
<keyword evidence="4 7" id="KW-0812">Transmembrane</keyword>
<dbReference type="PANTHER" id="PTHR34582:SF5">
    <property type="entry name" value="UPF0702 TRANSMEMBRANE PROTEIN YETF"/>
    <property type="match status" value="1"/>
</dbReference>
<evidence type="ECO:0000256" key="6">
    <source>
        <dbReference type="ARBA" id="ARBA00023136"/>
    </source>
</evidence>
<reference evidence="11" key="1">
    <citation type="journal article" date="2019" name="Int. J. Syst. Evol. Microbiol.">
        <title>The Global Catalogue of Microorganisms (GCM) 10K type strain sequencing project: providing services to taxonomists for standard genome sequencing and annotation.</title>
        <authorList>
            <consortium name="The Broad Institute Genomics Platform"/>
            <consortium name="The Broad Institute Genome Sequencing Center for Infectious Disease"/>
            <person name="Wu L."/>
            <person name="Ma J."/>
        </authorList>
    </citation>
    <scope>NUCLEOTIDE SEQUENCE [LARGE SCALE GENOMIC DNA]</scope>
    <source>
        <strain evidence="11">IBRC-M 10987</strain>
    </source>
</reference>
<keyword evidence="11" id="KW-1185">Reference proteome</keyword>
<evidence type="ECO:0000313" key="11">
    <source>
        <dbReference type="Proteomes" id="UP001595715"/>
    </source>
</evidence>
<name>A0ABV8K167_9BACL</name>
<dbReference type="Pfam" id="PF20730">
    <property type="entry name" value="YetF_N"/>
    <property type="match status" value="1"/>
</dbReference>
<feature type="transmembrane region" description="Helical" evidence="7">
    <location>
        <begin position="57"/>
        <end position="74"/>
    </location>
</feature>
<dbReference type="InterPro" id="IPR023090">
    <property type="entry name" value="UPF0702_alpha/beta_dom_sf"/>
</dbReference>
<accession>A0ABV8K167</accession>
<feature type="transmembrane region" description="Helical" evidence="7">
    <location>
        <begin position="6"/>
        <end position="24"/>
    </location>
</feature>
<evidence type="ECO:0000256" key="5">
    <source>
        <dbReference type="ARBA" id="ARBA00022989"/>
    </source>
</evidence>
<evidence type="ECO:0000256" key="7">
    <source>
        <dbReference type="SAM" id="Phobius"/>
    </source>
</evidence>
<proteinExistence type="inferred from homology"/>
<feature type="domain" description="YetF-like N-terminal transmembrane" evidence="9">
    <location>
        <begin position="2"/>
        <end position="76"/>
    </location>
</feature>
<organism evidence="10 11">
    <name type="scientific">Paenibacillus xanthanilyticus</name>
    <dbReference type="NCBI Taxonomy" id="1783531"/>
    <lineage>
        <taxon>Bacteria</taxon>
        <taxon>Bacillati</taxon>
        <taxon>Bacillota</taxon>
        <taxon>Bacilli</taxon>
        <taxon>Bacillales</taxon>
        <taxon>Paenibacillaceae</taxon>
        <taxon>Paenibacillus</taxon>
    </lineage>
</organism>
<feature type="domain" description="YetF C-terminal" evidence="8">
    <location>
        <begin position="80"/>
        <end position="205"/>
    </location>
</feature>
<dbReference type="PANTHER" id="PTHR34582">
    <property type="entry name" value="UPF0702 TRANSMEMBRANE PROTEIN YCAP"/>
    <property type="match status" value="1"/>
</dbReference>
<dbReference type="InterPro" id="IPR048454">
    <property type="entry name" value="YetF_N"/>
</dbReference>
<protein>
    <submittedName>
        <fullName evidence="10">DUF421 domain-containing protein</fullName>
    </submittedName>
</protein>
<dbReference type="EMBL" id="JBHSAM010000014">
    <property type="protein sequence ID" value="MFC4099155.1"/>
    <property type="molecule type" value="Genomic_DNA"/>
</dbReference>
<keyword evidence="3" id="KW-1003">Cell membrane</keyword>
<evidence type="ECO:0000256" key="1">
    <source>
        <dbReference type="ARBA" id="ARBA00004651"/>
    </source>
</evidence>
<dbReference type="Gene3D" id="3.30.240.20">
    <property type="entry name" value="bsu07140 like domains"/>
    <property type="match status" value="2"/>
</dbReference>
<dbReference type="InterPro" id="IPR007353">
    <property type="entry name" value="DUF421"/>
</dbReference>
<dbReference type="RefSeq" id="WP_377717843.1">
    <property type="nucleotide sequence ID" value="NZ_JBHSAM010000014.1"/>
</dbReference>
<comment type="caution">
    <text evidence="10">The sequence shown here is derived from an EMBL/GenBank/DDBJ whole genome shotgun (WGS) entry which is preliminary data.</text>
</comment>
<evidence type="ECO:0000256" key="2">
    <source>
        <dbReference type="ARBA" id="ARBA00006448"/>
    </source>
</evidence>
<gene>
    <name evidence="10" type="ORF">ACFOZ8_05720</name>
</gene>
<comment type="subcellular location">
    <subcellularLocation>
        <location evidence="1">Cell membrane</location>
        <topology evidence="1">Multi-pass membrane protein</topology>
    </subcellularLocation>
</comment>